<reference evidence="1" key="1">
    <citation type="submission" date="2021-02" db="EMBL/GenBank/DDBJ databases">
        <authorList>
            <person name="Nowell W R."/>
        </authorList>
    </citation>
    <scope>NUCLEOTIDE SEQUENCE</scope>
    <source>
        <strain evidence="1">Ploen Becks lab</strain>
    </source>
</reference>
<evidence type="ECO:0000313" key="1">
    <source>
        <dbReference type="EMBL" id="CAF1149565.1"/>
    </source>
</evidence>
<comment type="caution">
    <text evidence="1">The sequence shown here is derived from an EMBL/GenBank/DDBJ whole genome shotgun (WGS) entry which is preliminary data.</text>
</comment>
<feature type="non-terminal residue" evidence="1">
    <location>
        <position position="22"/>
    </location>
</feature>
<sequence length="22" mass="2550">MSIDLSLKPNKNATDDFLNYSY</sequence>
<keyword evidence="2" id="KW-1185">Reference proteome</keyword>
<organism evidence="1 2">
    <name type="scientific">Brachionus calyciflorus</name>
    <dbReference type="NCBI Taxonomy" id="104777"/>
    <lineage>
        <taxon>Eukaryota</taxon>
        <taxon>Metazoa</taxon>
        <taxon>Spiralia</taxon>
        <taxon>Gnathifera</taxon>
        <taxon>Rotifera</taxon>
        <taxon>Eurotatoria</taxon>
        <taxon>Monogononta</taxon>
        <taxon>Pseudotrocha</taxon>
        <taxon>Ploima</taxon>
        <taxon>Brachionidae</taxon>
        <taxon>Brachionus</taxon>
    </lineage>
</organism>
<evidence type="ECO:0000313" key="2">
    <source>
        <dbReference type="Proteomes" id="UP000663879"/>
    </source>
</evidence>
<dbReference type="AlphaFoldDB" id="A0A814SN46"/>
<proteinExistence type="predicted"/>
<dbReference type="Proteomes" id="UP000663879">
    <property type="component" value="Unassembled WGS sequence"/>
</dbReference>
<dbReference type="EMBL" id="CAJNOC010011663">
    <property type="protein sequence ID" value="CAF1149565.1"/>
    <property type="molecule type" value="Genomic_DNA"/>
</dbReference>
<name>A0A814SN46_9BILA</name>
<protein>
    <submittedName>
        <fullName evidence="1">Uncharacterized protein</fullName>
    </submittedName>
</protein>
<gene>
    <name evidence="1" type="ORF">OXX778_LOCUS23234</name>
</gene>
<accession>A0A814SN46</accession>